<dbReference type="PANTHER" id="PTHR43875:SF1">
    <property type="entry name" value="OSMOPROTECTIVE COMPOUNDS UPTAKE ATP-BINDING PROTEIN GGTA"/>
    <property type="match status" value="1"/>
</dbReference>
<dbReference type="GO" id="GO:0055052">
    <property type="term" value="C:ATP-binding cassette (ABC) transporter complex, substrate-binding subunit-containing"/>
    <property type="evidence" value="ECO:0007669"/>
    <property type="project" value="TreeGrafter"/>
</dbReference>
<dbReference type="InterPro" id="IPR017871">
    <property type="entry name" value="ABC_transporter-like_CS"/>
</dbReference>
<keyword evidence="6" id="KW-1185">Reference proteome</keyword>
<dbReference type="SUPFAM" id="SSF52540">
    <property type="entry name" value="P-loop containing nucleoside triphosphate hydrolases"/>
    <property type="match status" value="1"/>
</dbReference>
<evidence type="ECO:0000256" key="2">
    <source>
        <dbReference type="ARBA" id="ARBA00022741"/>
    </source>
</evidence>
<sequence length="351" mass="36900">MATLTFSAVHKRYPGGAHAVRGIDLSVADGEVVVLLGPSGCGKTTTLRLAAGLESPTAGEVRIGERVVNGVAPGERDVAMAMQGDALYPHLSVRQNLGFGLKMRGTPRAEIDRRVGEMAERLGVAALQDRRPEELSGGERRRVALGRALVRSPSVLLLDEPLSSLDGPLRTQLRAELATLLRESGTTTLYVTHDQAEAMTLADRLVVMDRGVVRQVGAPLEVYQRPANRFAATYVGSPAMNLVDGVVAAGRFVAGRFAWSVDASDGPLTLGARAEDLRLARDGEPAIGDGRLAIVEHLGHETLAHYDIGGAAAPWVVRLAAGAAVPETAPLGIAPGGVHLFASDETGERIA</sequence>
<proteinExistence type="predicted"/>
<dbReference type="InterPro" id="IPR003593">
    <property type="entry name" value="AAA+_ATPase"/>
</dbReference>
<dbReference type="EMBL" id="SJPR01000004">
    <property type="protein sequence ID" value="TWT96085.1"/>
    <property type="molecule type" value="Genomic_DNA"/>
</dbReference>
<feature type="domain" description="ABC transporter" evidence="4">
    <location>
        <begin position="4"/>
        <end position="235"/>
    </location>
</feature>
<organism evidence="5 6">
    <name type="scientific">Botrimarina colliarenosi</name>
    <dbReference type="NCBI Taxonomy" id="2528001"/>
    <lineage>
        <taxon>Bacteria</taxon>
        <taxon>Pseudomonadati</taxon>
        <taxon>Planctomycetota</taxon>
        <taxon>Planctomycetia</taxon>
        <taxon>Pirellulales</taxon>
        <taxon>Lacipirellulaceae</taxon>
        <taxon>Botrimarina</taxon>
    </lineage>
</organism>
<dbReference type="OrthoDB" id="9790614at2"/>
<dbReference type="Gene3D" id="3.40.50.300">
    <property type="entry name" value="P-loop containing nucleotide triphosphate hydrolases"/>
    <property type="match status" value="1"/>
</dbReference>
<dbReference type="SMART" id="SM00382">
    <property type="entry name" value="AAA"/>
    <property type="match status" value="1"/>
</dbReference>
<dbReference type="PROSITE" id="PS50893">
    <property type="entry name" value="ABC_TRANSPORTER_2"/>
    <property type="match status" value="1"/>
</dbReference>
<dbReference type="InterPro" id="IPR003439">
    <property type="entry name" value="ABC_transporter-like_ATP-bd"/>
</dbReference>
<protein>
    <submittedName>
        <fullName evidence="5">sn-glycerol-3-phosphate import ATP-binding protein UgpC</fullName>
    </submittedName>
</protein>
<keyword evidence="1" id="KW-0813">Transport</keyword>
<evidence type="ECO:0000259" key="4">
    <source>
        <dbReference type="PROSITE" id="PS50893"/>
    </source>
</evidence>
<evidence type="ECO:0000313" key="5">
    <source>
        <dbReference type="EMBL" id="TWT96085.1"/>
    </source>
</evidence>
<dbReference type="InterPro" id="IPR047641">
    <property type="entry name" value="ABC_transpr_MalK/UgpC-like"/>
</dbReference>
<dbReference type="GO" id="GO:0016887">
    <property type="term" value="F:ATP hydrolysis activity"/>
    <property type="evidence" value="ECO:0007669"/>
    <property type="project" value="InterPro"/>
</dbReference>
<keyword evidence="3 5" id="KW-0067">ATP-binding</keyword>
<dbReference type="PROSITE" id="PS00211">
    <property type="entry name" value="ABC_TRANSPORTER_1"/>
    <property type="match status" value="1"/>
</dbReference>
<comment type="caution">
    <text evidence="5">The sequence shown here is derived from an EMBL/GenBank/DDBJ whole genome shotgun (WGS) entry which is preliminary data.</text>
</comment>
<dbReference type="GO" id="GO:0140359">
    <property type="term" value="F:ABC-type transporter activity"/>
    <property type="evidence" value="ECO:0007669"/>
    <property type="project" value="UniProtKB-ARBA"/>
</dbReference>
<gene>
    <name evidence="5" type="primary">ugpC</name>
    <name evidence="5" type="ORF">Pla108_31670</name>
</gene>
<dbReference type="Pfam" id="PF00005">
    <property type="entry name" value="ABC_tran"/>
    <property type="match status" value="1"/>
</dbReference>
<dbReference type="Gene3D" id="2.40.50.100">
    <property type="match status" value="1"/>
</dbReference>
<dbReference type="GO" id="GO:0005524">
    <property type="term" value="F:ATP binding"/>
    <property type="evidence" value="ECO:0007669"/>
    <property type="project" value="UniProtKB-KW"/>
</dbReference>
<dbReference type="AlphaFoldDB" id="A0A5C6AA64"/>
<dbReference type="RefSeq" id="WP_146445872.1">
    <property type="nucleotide sequence ID" value="NZ_SJPR01000004.1"/>
</dbReference>
<name>A0A5C6AA64_9BACT</name>
<dbReference type="PANTHER" id="PTHR43875">
    <property type="entry name" value="MALTODEXTRIN IMPORT ATP-BINDING PROTEIN MSMX"/>
    <property type="match status" value="1"/>
</dbReference>
<dbReference type="InterPro" id="IPR027417">
    <property type="entry name" value="P-loop_NTPase"/>
</dbReference>
<evidence type="ECO:0000313" key="6">
    <source>
        <dbReference type="Proteomes" id="UP000317421"/>
    </source>
</evidence>
<dbReference type="FunFam" id="3.40.50.300:FF:000042">
    <property type="entry name" value="Maltose/maltodextrin ABC transporter, ATP-binding protein"/>
    <property type="match status" value="1"/>
</dbReference>
<dbReference type="SUPFAM" id="SSF50331">
    <property type="entry name" value="MOP-like"/>
    <property type="match status" value="1"/>
</dbReference>
<evidence type="ECO:0000256" key="3">
    <source>
        <dbReference type="ARBA" id="ARBA00022840"/>
    </source>
</evidence>
<keyword evidence="2" id="KW-0547">Nucleotide-binding</keyword>
<accession>A0A5C6AA64</accession>
<evidence type="ECO:0000256" key="1">
    <source>
        <dbReference type="ARBA" id="ARBA00022448"/>
    </source>
</evidence>
<dbReference type="Proteomes" id="UP000317421">
    <property type="component" value="Unassembled WGS sequence"/>
</dbReference>
<reference evidence="5 6" key="1">
    <citation type="submission" date="2019-02" db="EMBL/GenBank/DDBJ databases">
        <title>Deep-cultivation of Planctomycetes and their phenomic and genomic characterization uncovers novel biology.</title>
        <authorList>
            <person name="Wiegand S."/>
            <person name="Jogler M."/>
            <person name="Boedeker C."/>
            <person name="Pinto D."/>
            <person name="Vollmers J."/>
            <person name="Rivas-Marin E."/>
            <person name="Kohn T."/>
            <person name="Peeters S.H."/>
            <person name="Heuer A."/>
            <person name="Rast P."/>
            <person name="Oberbeckmann S."/>
            <person name="Bunk B."/>
            <person name="Jeske O."/>
            <person name="Meyerdierks A."/>
            <person name="Storesund J.E."/>
            <person name="Kallscheuer N."/>
            <person name="Luecker S."/>
            <person name="Lage O.M."/>
            <person name="Pohl T."/>
            <person name="Merkel B.J."/>
            <person name="Hornburger P."/>
            <person name="Mueller R.-W."/>
            <person name="Bruemmer F."/>
            <person name="Labrenz M."/>
            <person name="Spormann A.M."/>
            <person name="Op Den Camp H."/>
            <person name="Overmann J."/>
            <person name="Amann R."/>
            <person name="Jetten M.S.M."/>
            <person name="Mascher T."/>
            <person name="Medema M.H."/>
            <person name="Devos D.P."/>
            <person name="Kaster A.-K."/>
            <person name="Ovreas L."/>
            <person name="Rohde M."/>
            <person name="Galperin M.Y."/>
            <person name="Jogler C."/>
        </authorList>
    </citation>
    <scope>NUCLEOTIDE SEQUENCE [LARGE SCALE GENOMIC DNA]</scope>
    <source>
        <strain evidence="5 6">Pla108</strain>
    </source>
</reference>
<dbReference type="InterPro" id="IPR008995">
    <property type="entry name" value="Mo/tungstate-bd_C_term_dom"/>
</dbReference>